<gene>
    <name evidence="5" type="ORF">ACFFLM_21110</name>
</gene>
<dbReference type="SUPFAM" id="SSF55781">
    <property type="entry name" value="GAF domain-like"/>
    <property type="match status" value="1"/>
</dbReference>
<keyword evidence="6" id="KW-1185">Reference proteome</keyword>
<sequence>MSPSLEKAAAVLRAFTVNEPEWGSRPLALQLGWPRSTAQFYLSGLAGAGFLRRVPGGRYRLSWQLAEFGALLTDALPWFSRARSALADLAQATRGLGFLCVLEEGRVVCIHRALGDPEAHHTAVQTDVTLPANATAAGKILYAYSSAGAPRFECFTPSTITTPDEWAGELERVRADACAHSIEEWIPGHCAVGVPLVWEGEVVAAFGVQLPSSRYLARERQVLARTRQAARPWAGVG</sequence>
<organism evidence="5 6">
    <name type="scientific">Deinococcus oregonensis</name>
    <dbReference type="NCBI Taxonomy" id="1805970"/>
    <lineage>
        <taxon>Bacteria</taxon>
        <taxon>Thermotogati</taxon>
        <taxon>Deinococcota</taxon>
        <taxon>Deinococci</taxon>
        <taxon>Deinococcales</taxon>
        <taxon>Deinococcaceae</taxon>
        <taxon>Deinococcus</taxon>
    </lineage>
</organism>
<evidence type="ECO:0000256" key="3">
    <source>
        <dbReference type="ARBA" id="ARBA00023163"/>
    </source>
</evidence>
<feature type="domain" description="IclR-ED" evidence="4">
    <location>
        <begin position="64"/>
        <end position="237"/>
    </location>
</feature>
<dbReference type="InterPro" id="IPR005471">
    <property type="entry name" value="Tscrpt_reg_IclR_N"/>
</dbReference>
<protein>
    <submittedName>
        <fullName evidence="5">IclR family transcriptional regulator</fullName>
    </submittedName>
</protein>
<name>A0ABV6B3W9_9DEIO</name>
<keyword evidence="1" id="KW-0805">Transcription regulation</keyword>
<dbReference type="Proteomes" id="UP001589733">
    <property type="component" value="Unassembled WGS sequence"/>
</dbReference>
<dbReference type="PANTHER" id="PTHR30136:SF2">
    <property type="entry name" value="TRANSCRIPTIONAL REGULATOR ICLR"/>
    <property type="match status" value="1"/>
</dbReference>
<dbReference type="Pfam" id="PF09339">
    <property type="entry name" value="HTH_IclR"/>
    <property type="match status" value="1"/>
</dbReference>
<dbReference type="Gene3D" id="1.10.10.10">
    <property type="entry name" value="Winged helix-like DNA-binding domain superfamily/Winged helix DNA-binding domain"/>
    <property type="match status" value="1"/>
</dbReference>
<dbReference type="EMBL" id="JBHLYR010000062">
    <property type="protein sequence ID" value="MFB9994459.1"/>
    <property type="molecule type" value="Genomic_DNA"/>
</dbReference>
<proteinExistence type="predicted"/>
<dbReference type="InterPro" id="IPR029016">
    <property type="entry name" value="GAF-like_dom_sf"/>
</dbReference>
<dbReference type="RefSeq" id="WP_380015307.1">
    <property type="nucleotide sequence ID" value="NZ_JBHLYR010000062.1"/>
</dbReference>
<dbReference type="Gene3D" id="3.30.450.40">
    <property type="match status" value="1"/>
</dbReference>
<dbReference type="InterPro" id="IPR050707">
    <property type="entry name" value="HTH_MetabolicPath_Reg"/>
</dbReference>
<evidence type="ECO:0000256" key="2">
    <source>
        <dbReference type="ARBA" id="ARBA00023125"/>
    </source>
</evidence>
<comment type="caution">
    <text evidence="5">The sequence shown here is derived from an EMBL/GenBank/DDBJ whole genome shotgun (WGS) entry which is preliminary data.</text>
</comment>
<evidence type="ECO:0000259" key="4">
    <source>
        <dbReference type="PROSITE" id="PS51078"/>
    </source>
</evidence>
<keyword evidence="2" id="KW-0238">DNA-binding</keyword>
<dbReference type="PROSITE" id="PS51078">
    <property type="entry name" value="ICLR_ED"/>
    <property type="match status" value="1"/>
</dbReference>
<accession>A0ABV6B3W9</accession>
<dbReference type="Pfam" id="PF01614">
    <property type="entry name" value="IclR_C"/>
    <property type="match status" value="1"/>
</dbReference>
<dbReference type="SUPFAM" id="SSF46785">
    <property type="entry name" value="Winged helix' DNA-binding domain"/>
    <property type="match status" value="1"/>
</dbReference>
<dbReference type="PANTHER" id="PTHR30136">
    <property type="entry name" value="HELIX-TURN-HELIX TRANSCRIPTIONAL REGULATOR, ICLR FAMILY"/>
    <property type="match status" value="1"/>
</dbReference>
<dbReference type="SMART" id="SM00346">
    <property type="entry name" value="HTH_ICLR"/>
    <property type="match status" value="1"/>
</dbReference>
<keyword evidence="3" id="KW-0804">Transcription</keyword>
<dbReference type="InterPro" id="IPR036388">
    <property type="entry name" value="WH-like_DNA-bd_sf"/>
</dbReference>
<dbReference type="InterPro" id="IPR036390">
    <property type="entry name" value="WH_DNA-bd_sf"/>
</dbReference>
<evidence type="ECO:0000313" key="6">
    <source>
        <dbReference type="Proteomes" id="UP001589733"/>
    </source>
</evidence>
<reference evidence="5 6" key="1">
    <citation type="submission" date="2024-09" db="EMBL/GenBank/DDBJ databases">
        <authorList>
            <person name="Sun Q."/>
            <person name="Mori K."/>
        </authorList>
    </citation>
    <scope>NUCLEOTIDE SEQUENCE [LARGE SCALE GENOMIC DNA]</scope>
    <source>
        <strain evidence="5 6">JCM 13503</strain>
    </source>
</reference>
<evidence type="ECO:0000313" key="5">
    <source>
        <dbReference type="EMBL" id="MFB9994459.1"/>
    </source>
</evidence>
<evidence type="ECO:0000256" key="1">
    <source>
        <dbReference type="ARBA" id="ARBA00023015"/>
    </source>
</evidence>
<dbReference type="InterPro" id="IPR014757">
    <property type="entry name" value="Tscrpt_reg_IclR_C"/>
</dbReference>